<comment type="caution">
    <text evidence="2">The sequence shown here is derived from an EMBL/GenBank/DDBJ whole genome shotgun (WGS) entry which is preliminary data.</text>
</comment>
<evidence type="ECO:0000313" key="3">
    <source>
        <dbReference type="Proteomes" id="UP001303222"/>
    </source>
</evidence>
<dbReference type="PANTHER" id="PTHR35910:SF1">
    <property type="entry name" value="2EXR DOMAIN-CONTAINING PROTEIN"/>
    <property type="match status" value="1"/>
</dbReference>
<accession>A0AAN6SCX4</accession>
<dbReference type="AlphaFoldDB" id="A0AAN6SCX4"/>
<gene>
    <name evidence="2" type="ORF">QBC32DRAFT_44732</name>
</gene>
<dbReference type="Proteomes" id="UP001303222">
    <property type="component" value="Unassembled WGS sequence"/>
</dbReference>
<dbReference type="Pfam" id="PF20150">
    <property type="entry name" value="2EXR"/>
    <property type="match status" value="1"/>
</dbReference>
<feature type="domain" description="2EXR" evidence="1">
    <location>
        <begin position="10"/>
        <end position="105"/>
    </location>
</feature>
<dbReference type="PANTHER" id="PTHR35910">
    <property type="entry name" value="2EXR DOMAIN-CONTAINING PROTEIN"/>
    <property type="match status" value="1"/>
</dbReference>
<evidence type="ECO:0000313" key="2">
    <source>
        <dbReference type="EMBL" id="KAK3949024.1"/>
    </source>
</evidence>
<sequence>MASSSSNNTFYLFPYLPWELRALIWEFAVSPRCIDMYFNHTNYTPIPTSLHACREARNHLTHPTTAYGGGGNRYYEKHHVVLHAPHAKPRPEDVPYIWINWTIDWVEVLLADYL</sequence>
<organism evidence="2 3">
    <name type="scientific">Pseudoneurospora amorphoporcata</name>
    <dbReference type="NCBI Taxonomy" id="241081"/>
    <lineage>
        <taxon>Eukaryota</taxon>
        <taxon>Fungi</taxon>
        <taxon>Dikarya</taxon>
        <taxon>Ascomycota</taxon>
        <taxon>Pezizomycotina</taxon>
        <taxon>Sordariomycetes</taxon>
        <taxon>Sordariomycetidae</taxon>
        <taxon>Sordariales</taxon>
        <taxon>Sordariaceae</taxon>
        <taxon>Pseudoneurospora</taxon>
    </lineage>
</organism>
<reference evidence="2" key="1">
    <citation type="journal article" date="2023" name="Mol. Phylogenet. Evol.">
        <title>Genome-scale phylogeny and comparative genomics of the fungal order Sordariales.</title>
        <authorList>
            <person name="Hensen N."/>
            <person name="Bonometti L."/>
            <person name="Westerberg I."/>
            <person name="Brannstrom I.O."/>
            <person name="Guillou S."/>
            <person name="Cros-Aarteil S."/>
            <person name="Calhoun S."/>
            <person name="Haridas S."/>
            <person name="Kuo A."/>
            <person name="Mondo S."/>
            <person name="Pangilinan J."/>
            <person name="Riley R."/>
            <person name="LaButti K."/>
            <person name="Andreopoulos B."/>
            <person name="Lipzen A."/>
            <person name="Chen C."/>
            <person name="Yan M."/>
            <person name="Daum C."/>
            <person name="Ng V."/>
            <person name="Clum A."/>
            <person name="Steindorff A."/>
            <person name="Ohm R.A."/>
            <person name="Martin F."/>
            <person name="Silar P."/>
            <person name="Natvig D.O."/>
            <person name="Lalanne C."/>
            <person name="Gautier V."/>
            <person name="Ament-Velasquez S.L."/>
            <person name="Kruys A."/>
            <person name="Hutchinson M.I."/>
            <person name="Powell A.J."/>
            <person name="Barry K."/>
            <person name="Miller A.N."/>
            <person name="Grigoriev I.V."/>
            <person name="Debuchy R."/>
            <person name="Gladieux P."/>
            <person name="Hiltunen Thoren M."/>
            <person name="Johannesson H."/>
        </authorList>
    </citation>
    <scope>NUCLEOTIDE SEQUENCE</scope>
    <source>
        <strain evidence="2">CBS 626.80</strain>
    </source>
</reference>
<keyword evidence="3" id="KW-1185">Reference proteome</keyword>
<reference evidence="2" key="2">
    <citation type="submission" date="2023-06" db="EMBL/GenBank/DDBJ databases">
        <authorList>
            <consortium name="Lawrence Berkeley National Laboratory"/>
            <person name="Mondo S.J."/>
            <person name="Hensen N."/>
            <person name="Bonometti L."/>
            <person name="Westerberg I."/>
            <person name="Brannstrom I.O."/>
            <person name="Guillou S."/>
            <person name="Cros-Aarteil S."/>
            <person name="Calhoun S."/>
            <person name="Haridas S."/>
            <person name="Kuo A."/>
            <person name="Pangilinan J."/>
            <person name="Riley R."/>
            <person name="Labutti K."/>
            <person name="Andreopoulos B."/>
            <person name="Lipzen A."/>
            <person name="Chen C."/>
            <person name="Yanf M."/>
            <person name="Daum C."/>
            <person name="Ng V."/>
            <person name="Clum A."/>
            <person name="Steindorff A."/>
            <person name="Ohm R."/>
            <person name="Martin F."/>
            <person name="Silar P."/>
            <person name="Natvig D."/>
            <person name="Lalanne C."/>
            <person name="Gautier V."/>
            <person name="Ament-Velasquez S.L."/>
            <person name="Kruys A."/>
            <person name="Hutchinson M.I."/>
            <person name="Powell A.J."/>
            <person name="Barry K."/>
            <person name="Miller A.N."/>
            <person name="Grigoriev I.V."/>
            <person name="Debuchy R."/>
            <person name="Gladieux P."/>
            <person name="Thoren M.H."/>
            <person name="Johannesson H."/>
        </authorList>
    </citation>
    <scope>NUCLEOTIDE SEQUENCE</scope>
    <source>
        <strain evidence="2">CBS 626.80</strain>
    </source>
</reference>
<dbReference type="InterPro" id="IPR045518">
    <property type="entry name" value="2EXR"/>
</dbReference>
<dbReference type="EMBL" id="MU859232">
    <property type="protein sequence ID" value="KAK3949024.1"/>
    <property type="molecule type" value="Genomic_DNA"/>
</dbReference>
<name>A0AAN6SCX4_9PEZI</name>
<proteinExistence type="predicted"/>
<evidence type="ECO:0000259" key="1">
    <source>
        <dbReference type="Pfam" id="PF20150"/>
    </source>
</evidence>
<protein>
    <recommendedName>
        <fullName evidence="1">2EXR domain-containing protein</fullName>
    </recommendedName>
</protein>